<feature type="domain" description="Retrotransposon gag" evidence="1">
    <location>
        <begin position="103"/>
        <end position="199"/>
    </location>
</feature>
<organism evidence="2 3">
    <name type="scientific">Rhodamnia argentea</name>
    <dbReference type="NCBI Taxonomy" id="178133"/>
    <lineage>
        <taxon>Eukaryota</taxon>
        <taxon>Viridiplantae</taxon>
        <taxon>Streptophyta</taxon>
        <taxon>Embryophyta</taxon>
        <taxon>Tracheophyta</taxon>
        <taxon>Spermatophyta</taxon>
        <taxon>Magnoliopsida</taxon>
        <taxon>eudicotyledons</taxon>
        <taxon>Gunneridae</taxon>
        <taxon>Pentapetalae</taxon>
        <taxon>rosids</taxon>
        <taxon>malvids</taxon>
        <taxon>Myrtales</taxon>
        <taxon>Myrtaceae</taxon>
        <taxon>Myrtoideae</taxon>
        <taxon>Myrteae</taxon>
        <taxon>Australasian group</taxon>
        <taxon>Rhodamnia</taxon>
    </lineage>
</organism>
<dbReference type="Proteomes" id="UP000827889">
    <property type="component" value="Chromosome 5"/>
</dbReference>
<dbReference type="GeneID" id="115732117"/>
<accession>A0A8B8N9K4</accession>
<keyword evidence="2" id="KW-1185">Reference proteome</keyword>
<evidence type="ECO:0000259" key="1">
    <source>
        <dbReference type="Pfam" id="PF03732"/>
    </source>
</evidence>
<protein>
    <submittedName>
        <fullName evidence="3">Uncharacterized protein LOC115732117</fullName>
    </submittedName>
</protein>
<dbReference type="AlphaFoldDB" id="A0A8B8N9K4"/>
<dbReference type="RefSeq" id="XP_030518639.2">
    <property type="nucleotide sequence ID" value="XM_030662779.2"/>
</dbReference>
<evidence type="ECO:0000313" key="2">
    <source>
        <dbReference type="Proteomes" id="UP000827889"/>
    </source>
</evidence>
<sequence length="204" mass="23203">MVRTGGSSTVGGRNAGADNRIDEVLQALANLGTAIGAQAQQPQVGTNVGGGKYRLRGLVEQFLKLRPPKFTGLGHPEDAKRWIKSMEKIFRLLNCNDVDRVALAEYQLEDNAQHWWYASKDTVFSQGVEVTWEVFVNAFYGQYFFDCARDQKIAKFMNLTQSDMTVVRYEAKFSELSRFAPRLIEAQERRCKRFLNGLKIEIQK</sequence>
<dbReference type="InterPro" id="IPR005162">
    <property type="entry name" value="Retrotrans_gag_dom"/>
</dbReference>
<dbReference type="KEGG" id="rarg:115732117"/>
<gene>
    <name evidence="3" type="primary">LOC115732117</name>
</gene>
<reference evidence="3" key="1">
    <citation type="submission" date="2025-08" db="UniProtKB">
        <authorList>
            <consortium name="RefSeq"/>
        </authorList>
    </citation>
    <scope>IDENTIFICATION</scope>
    <source>
        <tissue evidence="3">Leaf</tissue>
    </source>
</reference>
<proteinExistence type="predicted"/>
<dbReference type="Pfam" id="PF03732">
    <property type="entry name" value="Retrotrans_gag"/>
    <property type="match status" value="1"/>
</dbReference>
<evidence type="ECO:0000313" key="3">
    <source>
        <dbReference type="RefSeq" id="XP_030518639.2"/>
    </source>
</evidence>
<name>A0A8B8N9K4_9MYRT</name>